<organism evidence="10 11">
    <name type="scientific">candidate division WOR-3 bacterium JGI_Cruoil_03_44_89</name>
    <dbReference type="NCBI Taxonomy" id="1973748"/>
    <lineage>
        <taxon>Bacteria</taxon>
        <taxon>Bacteria division WOR-3</taxon>
    </lineage>
</organism>
<keyword evidence="7" id="KW-0648">Protein biosynthesis</keyword>
<feature type="domain" description="Aminoacyl-transfer RNA synthetases class-II family profile" evidence="9">
    <location>
        <begin position="165"/>
        <end position="488"/>
    </location>
</feature>
<dbReference type="GO" id="GO:0000049">
    <property type="term" value="F:tRNA binding"/>
    <property type="evidence" value="ECO:0007669"/>
    <property type="project" value="TreeGrafter"/>
</dbReference>
<dbReference type="HAMAP" id="MF_00252">
    <property type="entry name" value="Lys_tRNA_synth_class2"/>
    <property type="match status" value="1"/>
</dbReference>
<evidence type="ECO:0000256" key="3">
    <source>
        <dbReference type="ARBA" id="ARBA00022741"/>
    </source>
</evidence>
<dbReference type="NCBIfam" id="NF001756">
    <property type="entry name" value="PRK00484.1"/>
    <property type="match status" value="1"/>
</dbReference>
<dbReference type="EMBL" id="NOZQ01000005">
    <property type="protein sequence ID" value="OYD17548.1"/>
    <property type="molecule type" value="Genomic_DNA"/>
</dbReference>
<dbReference type="InterPro" id="IPR018149">
    <property type="entry name" value="Lys-tRNA-synth_II_C"/>
</dbReference>
<comment type="similarity">
    <text evidence="7">Belongs to the class-II aminoacyl-tRNA synthetase family.</text>
</comment>
<dbReference type="NCBIfam" id="TIGR00499">
    <property type="entry name" value="lysS_bact"/>
    <property type="match status" value="1"/>
</dbReference>
<evidence type="ECO:0000256" key="1">
    <source>
        <dbReference type="ARBA" id="ARBA00022598"/>
    </source>
</evidence>
<evidence type="ECO:0000313" key="11">
    <source>
        <dbReference type="Proteomes" id="UP000215215"/>
    </source>
</evidence>
<dbReference type="GO" id="GO:0005829">
    <property type="term" value="C:cytosol"/>
    <property type="evidence" value="ECO:0007669"/>
    <property type="project" value="TreeGrafter"/>
</dbReference>
<name>A0A235BYY1_UNCW3</name>
<dbReference type="InterPro" id="IPR002313">
    <property type="entry name" value="Lys-tRNA-ligase_II"/>
</dbReference>
<keyword evidence="4 7" id="KW-0067">ATP-binding</keyword>
<dbReference type="PANTHER" id="PTHR42918:SF15">
    <property type="entry name" value="LYSINE--TRNA LIGASE, CHLOROPLASTIC_MITOCHONDRIAL"/>
    <property type="match status" value="1"/>
</dbReference>
<comment type="caution">
    <text evidence="10">The sequence shown here is derived from an EMBL/GenBank/DDBJ whole genome shotgun (WGS) entry which is preliminary data.</text>
</comment>
<reference evidence="10 11" key="1">
    <citation type="submission" date="2017-07" db="EMBL/GenBank/DDBJ databases">
        <title>Recovery of genomes from metagenomes via a dereplication, aggregation, and scoring strategy.</title>
        <authorList>
            <person name="Sieber C.M."/>
            <person name="Probst A.J."/>
            <person name="Sharrar A."/>
            <person name="Thomas B.C."/>
            <person name="Hess M."/>
            <person name="Tringe S.G."/>
            <person name="Banfield J.F."/>
        </authorList>
    </citation>
    <scope>NUCLEOTIDE SEQUENCE [LARGE SCALE GENOMIC DNA]</scope>
    <source>
        <strain evidence="10">JGI_Cruoil_03_44_89</strain>
    </source>
</reference>
<dbReference type="InterPro" id="IPR012340">
    <property type="entry name" value="NA-bd_OB-fold"/>
</dbReference>
<dbReference type="AlphaFoldDB" id="A0A235BYY1"/>
<dbReference type="InterPro" id="IPR045864">
    <property type="entry name" value="aa-tRNA-synth_II/BPL/LPL"/>
</dbReference>
<dbReference type="Gene3D" id="2.40.50.140">
    <property type="entry name" value="Nucleic acid-binding proteins"/>
    <property type="match status" value="1"/>
</dbReference>
<dbReference type="InterPro" id="IPR004365">
    <property type="entry name" value="NA-bd_OB_tRNA"/>
</dbReference>
<sequence>MFTSEQEKIRIAKLLSIIEKGINPYPKRFDRTHTVGEIKRSFCDGKDVRVAGRLVALRKHGKSTFGNILDDGEKIQIYLKKDMLGEKYSLLEFLDIGDFLGIRGNTFTTHTGEPTILVEDLVLLSKSISPLPEKWHGLQDKELRYRRRYIDFIVNPESRGSIETRAKILRLTRKFLDDRGFLEIETPILQPLYGGAFAEPFKTHYRALDREFFMRISDELYLKRLICGGFNKVYEIGRDFRNEGQDRLHNPEFTQLELYEAYKDYTDIKNLVEELFSHLTQNLYGSRKINYGELELDFASPWETIPYFDAIAKYTNYDLYNADYKYVRRVAEQLKIDVSECSATVKSGKNLTPSYIRDKLIDKIFGDEVIPMIEQPTFITDYPKSISPLAKEKEDNPDLVERFEPVIAGIEIGNAFSELNDPLEQQKRFMEQMSMREEGDKETQPLDEDFLKALGMGMPPTGGLGLGMDRISMILSNSSTIKDVIAFPQMRW</sequence>
<accession>A0A235BYY1</accession>
<dbReference type="GO" id="GO:0004824">
    <property type="term" value="F:lysine-tRNA ligase activity"/>
    <property type="evidence" value="ECO:0007669"/>
    <property type="project" value="UniProtKB-UniRule"/>
</dbReference>
<dbReference type="CDD" id="cd00775">
    <property type="entry name" value="LysRS_core"/>
    <property type="match status" value="1"/>
</dbReference>
<comment type="subunit">
    <text evidence="7">Homodimer.</text>
</comment>
<keyword evidence="2 7" id="KW-0479">Metal-binding</keyword>
<evidence type="ECO:0000256" key="6">
    <source>
        <dbReference type="ARBA" id="ARBA00048573"/>
    </source>
</evidence>
<proteinExistence type="inferred from homology"/>
<evidence type="ECO:0000256" key="4">
    <source>
        <dbReference type="ARBA" id="ARBA00022840"/>
    </source>
</evidence>
<dbReference type="GO" id="GO:0000287">
    <property type="term" value="F:magnesium ion binding"/>
    <property type="evidence" value="ECO:0007669"/>
    <property type="project" value="UniProtKB-UniRule"/>
</dbReference>
<keyword evidence="5 7" id="KW-0030">Aminoacyl-tRNA synthetase</keyword>
<gene>
    <name evidence="7 10" type="primary">lysS</name>
    <name evidence="10" type="ORF">CH333_00545</name>
</gene>
<dbReference type="InterPro" id="IPR044136">
    <property type="entry name" value="Lys-tRNA-ligase_II_N"/>
</dbReference>
<dbReference type="SUPFAM" id="SSF50249">
    <property type="entry name" value="Nucleic acid-binding proteins"/>
    <property type="match status" value="1"/>
</dbReference>
<keyword evidence="7 8" id="KW-0460">Magnesium</keyword>
<dbReference type="EC" id="6.1.1.6" evidence="7"/>
<dbReference type="CDD" id="cd04322">
    <property type="entry name" value="LysRS_N"/>
    <property type="match status" value="1"/>
</dbReference>
<evidence type="ECO:0000256" key="7">
    <source>
        <dbReference type="HAMAP-Rule" id="MF_00252"/>
    </source>
</evidence>
<feature type="binding site" evidence="7">
    <location>
        <position position="404"/>
    </location>
    <ligand>
        <name>Mg(2+)</name>
        <dbReference type="ChEBI" id="CHEBI:18420"/>
        <label>1</label>
    </ligand>
</feature>
<feature type="binding site" evidence="7">
    <location>
        <position position="411"/>
    </location>
    <ligand>
        <name>Mg(2+)</name>
        <dbReference type="ChEBI" id="CHEBI:18420"/>
        <label>2</label>
    </ligand>
</feature>
<dbReference type="Proteomes" id="UP000215215">
    <property type="component" value="Unassembled WGS sequence"/>
</dbReference>
<evidence type="ECO:0000256" key="2">
    <source>
        <dbReference type="ARBA" id="ARBA00022723"/>
    </source>
</evidence>
<dbReference type="Pfam" id="PF01336">
    <property type="entry name" value="tRNA_anti-codon"/>
    <property type="match status" value="1"/>
</dbReference>
<feature type="binding site" evidence="7">
    <location>
        <position position="411"/>
    </location>
    <ligand>
        <name>Mg(2+)</name>
        <dbReference type="ChEBI" id="CHEBI:18420"/>
        <label>1</label>
    </ligand>
</feature>
<comment type="subcellular location">
    <subcellularLocation>
        <location evidence="7">Cytoplasm</location>
    </subcellularLocation>
</comment>
<dbReference type="SUPFAM" id="SSF55681">
    <property type="entry name" value="Class II aaRS and biotin synthetases"/>
    <property type="match status" value="1"/>
</dbReference>
<dbReference type="Gene3D" id="3.30.930.10">
    <property type="entry name" value="Bira Bifunctional Protein, Domain 2"/>
    <property type="match status" value="1"/>
</dbReference>
<dbReference type="PROSITE" id="PS50862">
    <property type="entry name" value="AA_TRNA_LIGASE_II"/>
    <property type="match status" value="1"/>
</dbReference>
<keyword evidence="3 7" id="KW-0547">Nucleotide-binding</keyword>
<comment type="cofactor">
    <cofactor evidence="7 8">
        <name>Mg(2+)</name>
        <dbReference type="ChEBI" id="CHEBI:18420"/>
    </cofactor>
    <text evidence="7 8">Binds 3 Mg(2+) ions per subunit.</text>
</comment>
<dbReference type="PANTHER" id="PTHR42918">
    <property type="entry name" value="LYSYL-TRNA SYNTHETASE"/>
    <property type="match status" value="1"/>
</dbReference>
<dbReference type="PRINTS" id="PR00982">
    <property type="entry name" value="TRNASYNTHLYS"/>
</dbReference>
<dbReference type="GO" id="GO:0006430">
    <property type="term" value="P:lysyl-tRNA aminoacylation"/>
    <property type="evidence" value="ECO:0007669"/>
    <property type="project" value="UniProtKB-UniRule"/>
</dbReference>
<dbReference type="InterPro" id="IPR004364">
    <property type="entry name" value="Aa-tRNA-synt_II"/>
</dbReference>
<evidence type="ECO:0000313" key="10">
    <source>
        <dbReference type="EMBL" id="OYD17548.1"/>
    </source>
</evidence>
<dbReference type="Pfam" id="PF00152">
    <property type="entry name" value="tRNA-synt_2"/>
    <property type="match status" value="1"/>
</dbReference>
<evidence type="ECO:0000256" key="5">
    <source>
        <dbReference type="ARBA" id="ARBA00023146"/>
    </source>
</evidence>
<protein>
    <recommendedName>
        <fullName evidence="7">Lysine--tRNA ligase</fullName>
        <ecNumber evidence="7">6.1.1.6</ecNumber>
    </recommendedName>
    <alternativeName>
        <fullName evidence="7">Lysyl-tRNA synthetase</fullName>
        <shortName evidence="7">LysRS</shortName>
    </alternativeName>
</protein>
<dbReference type="InterPro" id="IPR006195">
    <property type="entry name" value="aa-tRNA-synth_II"/>
</dbReference>
<comment type="catalytic activity">
    <reaction evidence="6 7 8">
        <text>tRNA(Lys) + L-lysine + ATP = L-lysyl-tRNA(Lys) + AMP + diphosphate</text>
        <dbReference type="Rhea" id="RHEA:20792"/>
        <dbReference type="Rhea" id="RHEA-COMP:9696"/>
        <dbReference type="Rhea" id="RHEA-COMP:9697"/>
        <dbReference type="ChEBI" id="CHEBI:30616"/>
        <dbReference type="ChEBI" id="CHEBI:32551"/>
        <dbReference type="ChEBI" id="CHEBI:33019"/>
        <dbReference type="ChEBI" id="CHEBI:78442"/>
        <dbReference type="ChEBI" id="CHEBI:78529"/>
        <dbReference type="ChEBI" id="CHEBI:456215"/>
        <dbReference type="EC" id="6.1.1.6"/>
    </reaction>
</comment>
<keyword evidence="1 7" id="KW-0436">Ligase</keyword>
<evidence type="ECO:0000259" key="9">
    <source>
        <dbReference type="PROSITE" id="PS50862"/>
    </source>
</evidence>
<dbReference type="GO" id="GO:0005524">
    <property type="term" value="F:ATP binding"/>
    <property type="evidence" value="ECO:0007669"/>
    <property type="project" value="UniProtKB-UniRule"/>
</dbReference>
<keyword evidence="7" id="KW-0963">Cytoplasm</keyword>
<evidence type="ECO:0000256" key="8">
    <source>
        <dbReference type="RuleBase" id="RU000336"/>
    </source>
</evidence>